<reference evidence="10" key="1">
    <citation type="submission" date="2020-01" db="EMBL/GenBank/DDBJ databases">
        <authorList>
            <consortium name="DOE Joint Genome Institute"/>
            <person name="Haridas S."/>
            <person name="Albert R."/>
            <person name="Binder M."/>
            <person name="Bloem J."/>
            <person name="Labutti K."/>
            <person name="Salamov A."/>
            <person name="Andreopoulos B."/>
            <person name="Baker S.E."/>
            <person name="Barry K."/>
            <person name="Bills G."/>
            <person name="Bluhm B.H."/>
            <person name="Cannon C."/>
            <person name="Castanera R."/>
            <person name="Culley D.E."/>
            <person name="Daum C."/>
            <person name="Ezra D."/>
            <person name="Gonzalez J.B."/>
            <person name="Henrissat B."/>
            <person name="Kuo A."/>
            <person name="Liang C."/>
            <person name="Lipzen A."/>
            <person name="Lutzoni F."/>
            <person name="Magnuson J."/>
            <person name="Mondo S."/>
            <person name="Nolan M."/>
            <person name="Ohm R."/>
            <person name="Pangilinan J."/>
            <person name="Park H.-J."/>
            <person name="Ramirez L."/>
            <person name="Alfaro M."/>
            <person name="Sun H."/>
            <person name="Tritt A."/>
            <person name="Yoshinaga Y."/>
            <person name="Zwiers L.-H."/>
            <person name="Turgeon B.G."/>
            <person name="Goodwin S.B."/>
            <person name="Spatafora J.W."/>
            <person name="Crous P.W."/>
            <person name="Grigoriev I.V."/>
        </authorList>
    </citation>
    <scope>NUCLEOTIDE SEQUENCE</scope>
    <source>
        <strain evidence="10">IPT5</strain>
    </source>
</reference>
<dbReference type="PROSITE" id="PS00028">
    <property type="entry name" value="ZINC_FINGER_C2H2_1"/>
    <property type="match status" value="2"/>
</dbReference>
<gene>
    <name evidence="10" type="ORF">T440DRAFT_55602</name>
</gene>
<keyword evidence="2" id="KW-0479">Metal-binding</keyword>
<evidence type="ECO:0000256" key="4">
    <source>
        <dbReference type="ARBA" id="ARBA00022771"/>
    </source>
</evidence>
<feature type="compositionally biased region" description="Basic and acidic residues" evidence="8">
    <location>
        <begin position="378"/>
        <end position="388"/>
    </location>
</feature>
<feature type="region of interest" description="Disordered" evidence="8">
    <location>
        <begin position="143"/>
        <end position="173"/>
    </location>
</feature>
<feature type="region of interest" description="Disordered" evidence="8">
    <location>
        <begin position="62"/>
        <end position="100"/>
    </location>
</feature>
<feature type="region of interest" description="Disordered" evidence="8">
    <location>
        <begin position="367"/>
        <end position="388"/>
    </location>
</feature>
<feature type="compositionally biased region" description="Polar residues" evidence="8">
    <location>
        <begin position="143"/>
        <end position="172"/>
    </location>
</feature>
<evidence type="ECO:0000256" key="8">
    <source>
        <dbReference type="SAM" id="MobiDB-lite"/>
    </source>
</evidence>
<dbReference type="Pfam" id="PF04082">
    <property type="entry name" value="Fungal_trans"/>
    <property type="match status" value="1"/>
</dbReference>
<protein>
    <recommendedName>
        <fullName evidence="9">C2H2-type domain-containing protein</fullName>
    </recommendedName>
</protein>
<evidence type="ECO:0000256" key="5">
    <source>
        <dbReference type="ARBA" id="ARBA00022833"/>
    </source>
</evidence>
<keyword evidence="11" id="KW-1185">Reference proteome</keyword>
<dbReference type="GO" id="GO:0000785">
    <property type="term" value="C:chromatin"/>
    <property type="evidence" value="ECO:0007669"/>
    <property type="project" value="TreeGrafter"/>
</dbReference>
<dbReference type="Gene3D" id="3.30.160.60">
    <property type="entry name" value="Classic Zinc Finger"/>
    <property type="match status" value="2"/>
</dbReference>
<dbReference type="Proteomes" id="UP000799423">
    <property type="component" value="Unassembled WGS sequence"/>
</dbReference>
<dbReference type="InterPro" id="IPR036236">
    <property type="entry name" value="Znf_C2H2_sf"/>
</dbReference>
<evidence type="ECO:0000313" key="11">
    <source>
        <dbReference type="Proteomes" id="UP000799423"/>
    </source>
</evidence>
<dbReference type="SMART" id="SM00355">
    <property type="entry name" value="ZnF_C2H2"/>
    <property type="match status" value="2"/>
</dbReference>
<keyword evidence="4 7" id="KW-0863">Zinc-finger</keyword>
<proteinExistence type="predicted"/>
<dbReference type="AlphaFoldDB" id="A0A6A7B8I9"/>
<comment type="subcellular location">
    <subcellularLocation>
        <location evidence="1">Nucleus</location>
    </subcellularLocation>
</comment>
<dbReference type="PANTHER" id="PTHR40626">
    <property type="entry name" value="MIP31509P"/>
    <property type="match status" value="1"/>
</dbReference>
<keyword evidence="5" id="KW-0862">Zinc</keyword>
<name>A0A6A7B8I9_9PLEO</name>
<evidence type="ECO:0000256" key="3">
    <source>
        <dbReference type="ARBA" id="ARBA00022737"/>
    </source>
</evidence>
<dbReference type="SUPFAM" id="SSF57667">
    <property type="entry name" value="beta-beta-alpha zinc fingers"/>
    <property type="match status" value="1"/>
</dbReference>
<feature type="domain" description="C2H2-type" evidence="9">
    <location>
        <begin position="15"/>
        <end position="42"/>
    </location>
</feature>
<dbReference type="PROSITE" id="PS50157">
    <property type="entry name" value="ZINC_FINGER_C2H2_2"/>
    <property type="match status" value="2"/>
</dbReference>
<feature type="region of interest" description="Disordered" evidence="8">
    <location>
        <begin position="412"/>
        <end position="442"/>
    </location>
</feature>
<dbReference type="GO" id="GO:0008270">
    <property type="term" value="F:zinc ion binding"/>
    <property type="evidence" value="ECO:0007669"/>
    <property type="project" value="UniProtKB-KW"/>
</dbReference>
<dbReference type="EMBL" id="MU006301">
    <property type="protein sequence ID" value="KAF2851654.1"/>
    <property type="molecule type" value="Genomic_DNA"/>
</dbReference>
<evidence type="ECO:0000256" key="7">
    <source>
        <dbReference type="PROSITE-ProRule" id="PRU00042"/>
    </source>
</evidence>
<dbReference type="InterPro" id="IPR051059">
    <property type="entry name" value="VerF-like"/>
</dbReference>
<dbReference type="GO" id="GO:0000978">
    <property type="term" value="F:RNA polymerase II cis-regulatory region sequence-specific DNA binding"/>
    <property type="evidence" value="ECO:0007669"/>
    <property type="project" value="InterPro"/>
</dbReference>
<dbReference type="InterPro" id="IPR007219">
    <property type="entry name" value="XnlR_reg_dom"/>
</dbReference>
<dbReference type="CDD" id="cd12148">
    <property type="entry name" value="fungal_TF_MHR"/>
    <property type="match status" value="1"/>
</dbReference>
<dbReference type="GO" id="GO:0000981">
    <property type="term" value="F:DNA-binding transcription factor activity, RNA polymerase II-specific"/>
    <property type="evidence" value="ECO:0007669"/>
    <property type="project" value="InterPro"/>
</dbReference>
<dbReference type="GO" id="GO:0005634">
    <property type="term" value="C:nucleus"/>
    <property type="evidence" value="ECO:0007669"/>
    <property type="project" value="UniProtKB-SubCell"/>
</dbReference>
<dbReference type="GO" id="GO:0006351">
    <property type="term" value="P:DNA-templated transcription"/>
    <property type="evidence" value="ECO:0007669"/>
    <property type="project" value="InterPro"/>
</dbReference>
<evidence type="ECO:0000256" key="1">
    <source>
        <dbReference type="ARBA" id="ARBA00004123"/>
    </source>
</evidence>
<dbReference type="OrthoDB" id="10018191at2759"/>
<dbReference type="Pfam" id="PF00096">
    <property type="entry name" value="zf-C2H2"/>
    <property type="match status" value="2"/>
</dbReference>
<feature type="domain" description="C2H2-type" evidence="9">
    <location>
        <begin position="43"/>
        <end position="70"/>
    </location>
</feature>
<dbReference type="FunFam" id="3.30.160.60:FF:002343">
    <property type="entry name" value="Zinc finger protein 33A"/>
    <property type="match status" value="1"/>
</dbReference>
<keyword evidence="3" id="KW-0677">Repeat</keyword>
<accession>A0A6A7B8I9</accession>
<evidence type="ECO:0000259" key="9">
    <source>
        <dbReference type="PROSITE" id="PS50157"/>
    </source>
</evidence>
<organism evidence="10 11">
    <name type="scientific">Plenodomus tracheiphilus IPT5</name>
    <dbReference type="NCBI Taxonomy" id="1408161"/>
    <lineage>
        <taxon>Eukaryota</taxon>
        <taxon>Fungi</taxon>
        <taxon>Dikarya</taxon>
        <taxon>Ascomycota</taxon>
        <taxon>Pezizomycotina</taxon>
        <taxon>Dothideomycetes</taxon>
        <taxon>Pleosporomycetidae</taxon>
        <taxon>Pleosporales</taxon>
        <taxon>Pleosporineae</taxon>
        <taxon>Leptosphaeriaceae</taxon>
        <taxon>Plenodomus</taxon>
    </lineage>
</organism>
<evidence type="ECO:0000256" key="2">
    <source>
        <dbReference type="ARBA" id="ARBA00022723"/>
    </source>
</evidence>
<dbReference type="InterPro" id="IPR013087">
    <property type="entry name" value="Znf_C2H2_type"/>
</dbReference>
<sequence>MQGGKVAHARNDHRRKCRYCDRKFSKEEHLRRHERSHTGEKPFKCPKCYKRYGRSDVLVRHLQTHSGEPRRDTGPQIPSPDHISMDTTGHNEPAVRRGSQSLQCVDIQPDVRFLLPPSREHTFIQPSTVNDAVSQLSQTDNNVFANPTNEPEAISNPTHEQGPSLRHTSSGLHTPPHVGSAIFDAFSYDFASNQIREISSVSGQAAGVGPGHDSRHNIELEEGTRSDGIELFDRVTSPFLFFHQASHSSEQAPSFPMGPQDGRALHETDHALFADLNSFGSDPFPTEAEFDTYAYFGPTVLDGLDFDIPHQPIQVSAQDYEKRLTFLPVEQTHEIRRLWRGRRSGPGVRLIWSLWFKVARHGADNIFSKPPSPVPGLHRSDSKSDNDTISRWGMDDACRNELIHFCKSLDDTREEHSPDRPPQSLAADVQSDSGSEKSVPGFSATGFPTTEVFDASLDFFFQYSPLQFIHRATFNAKTTPPSLLLPMCLIGLASIYPDRSKTFILRYQKKLMRYCRNDLTSKSLEYGDSWELLITIVSAFLVNYLALGLTPQIEESQVFTFSGQLLHMVQSHGLFSVFLGDDLAPQLKPLPNFDESSWKVWARVESVKRLVCYLVLLDAACSRVMGSSGVLDCSRVELYLPCEESLFDASTFARFAKITEKGADLIPGRFRLRDFHSRAPLDPNTLAMQTVMSCFCLQVVAARHALPVGGRSIFESASCTLAEAFDSDPENKSMMLAVIALPSTYAETFKHMEPVSLLAWNNLCLLLTADLDLLEIGCGREGSESARRAMVAIGKWARSASARRAILHATQIFSILSSTRLSESNFIRADRLLFMSALVLSMYLFVVEHKEDDDESPVFELVQDIDWTAVGAPGLQYSSETGQSNEEQPACPSSAVIQFIKHGGPVAFSKEERHEGSIAARKVLLSYVYLLDSVGKKWRDSMYSQRLRIMSDLMIESRS</sequence>
<evidence type="ECO:0000256" key="6">
    <source>
        <dbReference type="ARBA" id="ARBA00023242"/>
    </source>
</evidence>
<evidence type="ECO:0000313" key="10">
    <source>
        <dbReference type="EMBL" id="KAF2851654.1"/>
    </source>
</evidence>
<keyword evidence="6" id="KW-0539">Nucleus</keyword>
<dbReference type="PANTHER" id="PTHR40626:SF7">
    <property type="entry name" value="TRANSCRIPTION FACTOR, PUTATIVE (AFU_ORTHOLOGUE AFUA_1G04110)-RELATED"/>
    <property type="match status" value="1"/>
</dbReference>